<organism evidence="2 3">
    <name type="scientific">Streptomyces brasiliensis</name>
    <dbReference type="NCBI Taxonomy" id="1954"/>
    <lineage>
        <taxon>Bacteria</taxon>
        <taxon>Bacillati</taxon>
        <taxon>Actinomycetota</taxon>
        <taxon>Actinomycetes</taxon>
        <taxon>Kitasatosporales</taxon>
        <taxon>Streptomycetaceae</taxon>
        <taxon>Streptomyces</taxon>
    </lineage>
</organism>
<accession>A0A917NI83</accession>
<protein>
    <submittedName>
        <fullName evidence="2">Uncharacterized protein</fullName>
    </submittedName>
</protein>
<evidence type="ECO:0000313" key="2">
    <source>
        <dbReference type="EMBL" id="GGJ02420.1"/>
    </source>
</evidence>
<proteinExistence type="predicted"/>
<evidence type="ECO:0000256" key="1">
    <source>
        <dbReference type="SAM" id="MobiDB-lite"/>
    </source>
</evidence>
<gene>
    <name evidence="2" type="ORF">GCM10010121_010980</name>
</gene>
<reference evidence="2" key="2">
    <citation type="submission" date="2020-09" db="EMBL/GenBank/DDBJ databases">
        <authorList>
            <person name="Sun Q."/>
            <person name="Ohkuma M."/>
        </authorList>
    </citation>
    <scope>NUCLEOTIDE SEQUENCE</scope>
    <source>
        <strain evidence="2">JCM 3086</strain>
    </source>
</reference>
<feature type="region of interest" description="Disordered" evidence="1">
    <location>
        <begin position="1"/>
        <end position="20"/>
    </location>
</feature>
<keyword evidence="3" id="KW-1185">Reference proteome</keyword>
<dbReference type="AlphaFoldDB" id="A0A917NI83"/>
<dbReference type="EMBL" id="BMQA01000002">
    <property type="protein sequence ID" value="GGJ02420.1"/>
    <property type="molecule type" value="Genomic_DNA"/>
</dbReference>
<sequence length="118" mass="12112">MGCADGGSGTATDVSSSCWGSTAGCRRVGASWAGAPNPEPVKGRYDLGAMNRRIGFMCRPGATPVITPCCSPDRMKGGRPGVDDTNWSQAALETALTPDHCPLSARSHGVDSLSTSLL</sequence>
<name>A0A917NI83_9ACTN</name>
<comment type="caution">
    <text evidence="2">The sequence shown here is derived from an EMBL/GenBank/DDBJ whole genome shotgun (WGS) entry which is preliminary data.</text>
</comment>
<dbReference type="Proteomes" id="UP000657574">
    <property type="component" value="Unassembled WGS sequence"/>
</dbReference>
<reference evidence="2" key="1">
    <citation type="journal article" date="2014" name="Int. J. Syst. Evol. Microbiol.">
        <title>Complete genome sequence of Corynebacterium casei LMG S-19264T (=DSM 44701T), isolated from a smear-ripened cheese.</title>
        <authorList>
            <consortium name="US DOE Joint Genome Institute (JGI-PGF)"/>
            <person name="Walter F."/>
            <person name="Albersmeier A."/>
            <person name="Kalinowski J."/>
            <person name="Ruckert C."/>
        </authorList>
    </citation>
    <scope>NUCLEOTIDE SEQUENCE</scope>
    <source>
        <strain evidence="2">JCM 3086</strain>
    </source>
</reference>
<feature type="compositionally biased region" description="Polar residues" evidence="1">
    <location>
        <begin position="10"/>
        <end position="20"/>
    </location>
</feature>
<evidence type="ECO:0000313" key="3">
    <source>
        <dbReference type="Proteomes" id="UP000657574"/>
    </source>
</evidence>